<keyword evidence="1" id="KW-0812">Transmembrane</keyword>
<proteinExistence type="predicted"/>
<comment type="caution">
    <text evidence="2">The sequence shown here is derived from an EMBL/GenBank/DDBJ whole genome shotgun (WGS) entry which is preliminary data.</text>
</comment>
<feature type="transmembrane region" description="Helical" evidence="1">
    <location>
        <begin position="58"/>
        <end position="76"/>
    </location>
</feature>
<accession>X0WN27</accession>
<keyword evidence="1" id="KW-1133">Transmembrane helix</keyword>
<organism evidence="2">
    <name type="scientific">marine sediment metagenome</name>
    <dbReference type="NCBI Taxonomy" id="412755"/>
    <lineage>
        <taxon>unclassified sequences</taxon>
        <taxon>metagenomes</taxon>
        <taxon>ecological metagenomes</taxon>
    </lineage>
</organism>
<keyword evidence="1" id="KW-0472">Membrane</keyword>
<dbReference type="EMBL" id="BARS01038806">
    <property type="protein sequence ID" value="GAG14101.1"/>
    <property type="molecule type" value="Genomic_DNA"/>
</dbReference>
<name>X0WN27_9ZZZZ</name>
<evidence type="ECO:0000256" key="1">
    <source>
        <dbReference type="SAM" id="Phobius"/>
    </source>
</evidence>
<gene>
    <name evidence="2" type="ORF">S01H1_59333</name>
</gene>
<reference evidence="2" key="1">
    <citation type="journal article" date="2014" name="Front. Microbiol.">
        <title>High frequency of phylogenetically diverse reductive dehalogenase-homologous genes in deep subseafloor sedimentary metagenomes.</title>
        <authorList>
            <person name="Kawai M."/>
            <person name="Futagami T."/>
            <person name="Toyoda A."/>
            <person name="Takaki Y."/>
            <person name="Nishi S."/>
            <person name="Hori S."/>
            <person name="Arai W."/>
            <person name="Tsubouchi T."/>
            <person name="Morono Y."/>
            <person name="Uchiyama I."/>
            <person name="Ito T."/>
            <person name="Fujiyama A."/>
            <person name="Inagaki F."/>
            <person name="Takami H."/>
        </authorList>
    </citation>
    <scope>NUCLEOTIDE SEQUENCE</scope>
    <source>
        <strain evidence="2">Expedition CK06-06</strain>
    </source>
</reference>
<protein>
    <submittedName>
        <fullName evidence="2">Uncharacterized protein</fullName>
    </submittedName>
</protein>
<dbReference type="AlphaFoldDB" id="X0WN27"/>
<sequence length="180" mass="20277">MREEKLGKLLNELADRTAETVRPDLAEDIKHHIPHRFMPRGGGMDAVNIIIDLRISKLAAAAVIIITMILCANFLGGRDSTNGGIYQDSKMLVKYLLGGAGFGRSNVLVVRTRYEYLVQKGKDVAYYGDSIDPEDSNAVLMQWKLSDGKYRVIFGDFREKTINAEELIKLQTQMLRKKTK</sequence>
<evidence type="ECO:0000313" key="2">
    <source>
        <dbReference type="EMBL" id="GAG14101.1"/>
    </source>
</evidence>